<reference evidence="1" key="1">
    <citation type="submission" date="2020-05" db="EMBL/GenBank/DDBJ databases">
        <authorList>
            <person name="Chiriac C."/>
            <person name="Salcher M."/>
            <person name="Ghai R."/>
            <person name="Kavagutti S V."/>
        </authorList>
    </citation>
    <scope>NUCLEOTIDE SEQUENCE</scope>
</reference>
<protein>
    <submittedName>
        <fullName evidence="1">Unannotated protein</fullName>
    </submittedName>
</protein>
<sequence>MPTSNSARRGGRLGVASACASGLALAILVTGCGPTTPEEASSDAAIASAQALQGTLEALQATGVNVPVPAIETLTVLYGQDGGIACINAESAFITGFNAGHFGSASGRRPGMLDPAAVAYDVAVLSTYCPQTLENYKATVEGWATGGTLPGS</sequence>
<accession>A0A6J7E6G7</accession>
<dbReference type="AlphaFoldDB" id="A0A6J7E6G7"/>
<gene>
    <name evidence="1" type="ORF">UFOPK3402_01099</name>
</gene>
<dbReference type="EMBL" id="CAFBLS010000128">
    <property type="protein sequence ID" value="CAB4878556.1"/>
    <property type="molecule type" value="Genomic_DNA"/>
</dbReference>
<proteinExistence type="predicted"/>
<organism evidence="1">
    <name type="scientific">freshwater metagenome</name>
    <dbReference type="NCBI Taxonomy" id="449393"/>
    <lineage>
        <taxon>unclassified sequences</taxon>
        <taxon>metagenomes</taxon>
        <taxon>ecological metagenomes</taxon>
    </lineage>
</organism>
<name>A0A6J7E6G7_9ZZZZ</name>
<evidence type="ECO:0000313" key="1">
    <source>
        <dbReference type="EMBL" id="CAB4878556.1"/>
    </source>
</evidence>